<comment type="caution">
    <text evidence="2">The sequence shown here is derived from an EMBL/GenBank/DDBJ whole genome shotgun (WGS) entry which is preliminary data.</text>
</comment>
<dbReference type="Gene3D" id="3.90.1200.10">
    <property type="match status" value="1"/>
</dbReference>
<accession>A0A7W9PBE6</accession>
<gene>
    <name evidence="2" type="ORF">BJY24_001445</name>
</gene>
<reference evidence="2 3" key="1">
    <citation type="submission" date="2020-08" db="EMBL/GenBank/DDBJ databases">
        <title>Sequencing the genomes of 1000 actinobacteria strains.</title>
        <authorList>
            <person name="Klenk H.-P."/>
        </authorList>
    </citation>
    <scope>NUCLEOTIDE SEQUENCE [LARGE SCALE GENOMIC DNA]</scope>
    <source>
        <strain evidence="2 3">DSM 43582</strain>
    </source>
</reference>
<keyword evidence="2" id="KW-0808">Transferase</keyword>
<dbReference type="RefSeq" id="WP_040750433.1">
    <property type="nucleotide sequence ID" value="NZ_JACHIT010000001.1"/>
</dbReference>
<keyword evidence="2" id="KW-0418">Kinase</keyword>
<dbReference type="SUPFAM" id="SSF56112">
    <property type="entry name" value="Protein kinase-like (PK-like)"/>
    <property type="match status" value="1"/>
</dbReference>
<evidence type="ECO:0000313" key="3">
    <source>
        <dbReference type="Proteomes" id="UP000540412"/>
    </source>
</evidence>
<dbReference type="GO" id="GO:0016301">
    <property type="term" value="F:kinase activity"/>
    <property type="evidence" value="ECO:0007669"/>
    <property type="project" value="UniProtKB-KW"/>
</dbReference>
<dbReference type="Proteomes" id="UP000540412">
    <property type="component" value="Unassembled WGS sequence"/>
</dbReference>
<feature type="region of interest" description="Disordered" evidence="1">
    <location>
        <begin position="169"/>
        <end position="214"/>
    </location>
</feature>
<keyword evidence="3" id="KW-1185">Reference proteome</keyword>
<evidence type="ECO:0000313" key="2">
    <source>
        <dbReference type="EMBL" id="MBB5912578.1"/>
    </source>
</evidence>
<protein>
    <submittedName>
        <fullName evidence="2">Aminoglycoside phosphotransferase (APT) family kinase protein</fullName>
    </submittedName>
</protein>
<name>A0A7W9PBE6_9NOCA</name>
<dbReference type="EMBL" id="JACHIT010000001">
    <property type="protein sequence ID" value="MBB5912578.1"/>
    <property type="molecule type" value="Genomic_DNA"/>
</dbReference>
<dbReference type="InterPro" id="IPR011009">
    <property type="entry name" value="Kinase-like_dom_sf"/>
</dbReference>
<dbReference type="AlphaFoldDB" id="A0A7W9PBE6"/>
<sequence>MPLDGDWFAVLTRVAREAGAEGVPEVLSDRADGPVVRLGEVVAKAHATDTDIPALRTRVAIAADPRLRTVLLPPIPIGDDLLRLSSDRPITLWRYGIPVDPDTPEAAPWEEAAALLAELHSISTHNLGRALPKAGGPERVRHAIARLRSSPHADSPAAEVILRAYDALPDLEPSPDSPTPPSFFRHAFGRNPPEPAMDPGQKHAGKRKMPESDQAGKTLAHGDFHLGQLVRVPNSGGAGENPWRLIDVDDLGWGDPVWDLARPAGFFAAGVLDPVAWQRFLGAYRACGGPAVPGDGAEWGVLDGPARALVVQAAARAVAKGRVLDDLDVALIDACSRMTALTYGG</sequence>
<evidence type="ECO:0000256" key="1">
    <source>
        <dbReference type="SAM" id="MobiDB-lite"/>
    </source>
</evidence>
<organism evidence="2 3">
    <name type="scientific">Nocardia transvalensis</name>
    <dbReference type="NCBI Taxonomy" id="37333"/>
    <lineage>
        <taxon>Bacteria</taxon>
        <taxon>Bacillati</taxon>
        <taxon>Actinomycetota</taxon>
        <taxon>Actinomycetes</taxon>
        <taxon>Mycobacteriales</taxon>
        <taxon>Nocardiaceae</taxon>
        <taxon>Nocardia</taxon>
    </lineage>
</organism>
<proteinExistence type="predicted"/>